<name>A0ABV2XEX4_9NOCA</name>
<protein>
    <submittedName>
        <fullName evidence="2">Helix-turn-helix transcriptional regulator</fullName>
    </submittedName>
</protein>
<proteinExistence type="predicted"/>
<evidence type="ECO:0000313" key="3">
    <source>
        <dbReference type="Proteomes" id="UP001550535"/>
    </source>
</evidence>
<dbReference type="CDD" id="cd00093">
    <property type="entry name" value="HTH_XRE"/>
    <property type="match status" value="1"/>
</dbReference>
<dbReference type="InterPro" id="IPR010982">
    <property type="entry name" value="Lambda_DNA-bd_dom_sf"/>
</dbReference>
<organism evidence="2 3">
    <name type="scientific">Nocardia niwae</name>
    <dbReference type="NCBI Taxonomy" id="626084"/>
    <lineage>
        <taxon>Bacteria</taxon>
        <taxon>Bacillati</taxon>
        <taxon>Actinomycetota</taxon>
        <taxon>Actinomycetes</taxon>
        <taxon>Mycobacteriales</taxon>
        <taxon>Nocardiaceae</taxon>
        <taxon>Nocardia</taxon>
    </lineage>
</organism>
<feature type="domain" description="HTH cro/C1-type" evidence="1">
    <location>
        <begin position="7"/>
        <end position="68"/>
    </location>
</feature>
<comment type="caution">
    <text evidence="2">The sequence shown here is derived from an EMBL/GenBank/DDBJ whole genome shotgun (WGS) entry which is preliminary data.</text>
</comment>
<dbReference type="EMBL" id="JBEYBR010000058">
    <property type="protein sequence ID" value="MEU2124433.1"/>
    <property type="molecule type" value="Genomic_DNA"/>
</dbReference>
<keyword evidence="3" id="KW-1185">Reference proteome</keyword>
<dbReference type="PROSITE" id="PS50943">
    <property type="entry name" value="HTH_CROC1"/>
    <property type="match status" value="1"/>
</dbReference>
<sequence length="381" mass="41652">MGVGELIRELRKARGWSQGRLADELAVHSGASISREYISRRWENGDTVPSRFWLRHLSAVLDVPLAVFEDDGMNRRTFLAQVAATSIAPVVASDLLAAGFSARLDHAGPNTETWQAKLSAYGTDYMSLGAADIQRRLAIDLAILQQQLDSPRMWATAARLMTLYAKTFPGADGTKAVTWYRMAAEAADRSEDEQTRVWVRGRAAIALGYEGAALPVADLFADQALSLSDKPSLGRLNAIMGKAHAAVLRGDHGTGRALVEEGRRVFDKSGSYEQTSDYAVPWWRMNVFLSLLAARLGDEKSAVTAQEQARRELPAELPRFATHLEMHRGLMLVTAGDRAEGVRTARNALDALPPEKHSLTLRMLMDEIAGTKDTIAGVARG</sequence>
<evidence type="ECO:0000259" key="1">
    <source>
        <dbReference type="PROSITE" id="PS50943"/>
    </source>
</evidence>
<dbReference type="Pfam" id="PF13560">
    <property type="entry name" value="HTH_31"/>
    <property type="match status" value="1"/>
</dbReference>
<dbReference type="SMART" id="SM00530">
    <property type="entry name" value="HTH_XRE"/>
    <property type="match status" value="1"/>
</dbReference>
<reference evidence="2 3" key="1">
    <citation type="submission" date="2024-06" db="EMBL/GenBank/DDBJ databases">
        <title>The Natural Products Discovery Center: Release of the First 8490 Sequenced Strains for Exploring Actinobacteria Biosynthetic Diversity.</title>
        <authorList>
            <person name="Kalkreuter E."/>
            <person name="Kautsar S.A."/>
            <person name="Yang D."/>
            <person name="Bader C.D."/>
            <person name="Teijaro C.N."/>
            <person name="Fluegel L."/>
            <person name="Davis C.M."/>
            <person name="Simpson J.R."/>
            <person name="Lauterbach L."/>
            <person name="Steele A.D."/>
            <person name="Gui C."/>
            <person name="Meng S."/>
            <person name="Li G."/>
            <person name="Viehrig K."/>
            <person name="Ye F."/>
            <person name="Su P."/>
            <person name="Kiefer A.F."/>
            <person name="Nichols A."/>
            <person name="Cepeda A.J."/>
            <person name="Yan W."/>
            <person name="Fan B."/>
            <person name="Jiang Y."/>
            <person name="Adhikari A."/>
            <person name="Zheng C.-J."/>
            <person name="Schuster L."/>
            <person name="Cowan T.M."/>
            <person name="Smanski M.J."/>
            <person name="Chevrette M.G."/>
            <person name="De Carvalho L.P.S."/>
            <person name="Shen B."/>
        </authorList>
    </citation>
    <scope>NUCLEOTIDE SEQUENCE [LARGE SCALE GENOMIC DNA]</scope>
    <source>
        <strain evidence="2 3">NPDC019434</strain>
    </source>
</reference>
<dbReference type="SUPFAM" id="SSF47413">
    <property type="entry name" value="lambda repressor-like DNA-binding domains"/>
    <property type="match status" value="1"/>
</dbReference>
<evidence type="ECO:0000313" key="2">
    <source>
        <dbReference type="EMBL" id="MEU2124433.1"/>
    </source>
</evidence>
<gene>
    <name evidence="2" type="ORF">ABZ507_21710</name>
</gene>
<accession>A0ABV2XEX4</accession>
<dbReference type="InterPro" id="IPR001387">
    <property type="entry name" value="Cro/C1-type_HTH"/>
</dbReference>
<dbReference type="Gene3D" id="1.10.260.40">
    <property type="entry name" value="lambda repressor-like DNA-binding domains"/>
    <property type="match status" value="1"/>
</dbReference>
<dbReference type="Proteomes" id="UP001550535">
    <property type="component" value="Unassembled WGS sequence"/>
</dbReference>
<dbReference type="RefSeq" id="WP_063024468.1">
    <property type="nucleotide sequence ID" value="NZ_JBEYBM010000021.1"/>
</dbReference>